<dbReference type="STRING" id="177413.SAMN05660859_3928"/>
<dbReference type="InterPro" id="IPR041916">
    <property type="entry name" value="Anti_sigma_zinc_sf"/>
</dbReference>
<organism evidence="2 3">
    <name type="scientific">Ancylobacter rudongensis</name>
    <dbReference type="NCBI Taxonomy" id="177413"/>
    <lineage>
        <taxon>Bacteria</taxon>
        <taxon>Pseudomonadati</taxon>
        <taxon>Pseudomonadota</taxon>
        <taxon>Alphaproteobacteria</taxon>
        <taxon>Hyphomicrobiales</taxon>
        <taxon>Xanthobacteraceae</taxon>
        <taxon>Ancylobacter</taxon>
    </lineage>
</organism>
<dbReference type="Gene3D" id="1.10.10.1320">
    <property type="entry name" value="Anti-sigma factor, zinc-finger domain"/>
    <property type="match status" value="1"/>
</dbReference>
<evidence type="ECO:0000313" key="2">
    <source>
        <dbReference type="EMBL" id="SCW93264.1"/>
    </source>
</evidence>
<dbReference type="InterPro" id="IPR011051">
    <property type="entry name" value="RmlC_Cupin_sf"/>
</dbReference>
<feature type="domain" description="ChrR-like cupin" evidence="1">
    <location>
        <begin position="114"/>
        <end position="202"/>
    </location>
</feature>
<name>A0A1G4UI82_9HYPH</name>
<dbReference type="Gene3D" id="2.60.120.10">
    <property type="entry name" value="Jelly Rolls"/>
    <property type="match status" value="1"/>
</dbReference>
<gene>
    <name evidence="2" type="ORF">SAMN05660859_3928</name>
</gene>
<dbReference type="InterPro" id="IPR025979">
    <property type="entry name" value="ChrR-like_cupin_dom"/>
</dbReference>
<accession>A0A1G4UI82</accession>
<dbReference type="Pfam" id="PF12973">
    <property type="entry name" value="Cupin_7"/>
    <property type="match status" value="1"/>
</dbReference>
<sequence length="224" mass="23897">MTIRHHATDETLMRYAAGQLPAGPARVLAVHLAGCPCCRSRLGEFEAVGGALLEAMPPAPMAPDAFAAALRAIDAQPQPLATAPLARARTKPDAPVTLPGGAPLPAALRDCEIGPWRWIGLGVRASTVRLPEDRQARLTLLRVGPGRKLPEHGHVGTEFTQVISGSFSDGYGRYGPGDLSEMDQEIEHQPIVDPEGECICLAALEGSMRLNGFFGRLVQPFVRL</sequence>
<protein>
    <submittedName>
        <fullName evidence="2">Anti-ECFsigma factor, ChrR</fullName>
    </submittedName>
</protein>
<dbReference type="AlphaFoldDB" id="A0A1G4UI82"/>
<proteinExistence type="predicted"/>
<dbReference type="Proteomes" id="UP000198889">
    <property type="component" value="Unassembled WGS sequence"/>
</dbReference>
<dbReference type="CDD" id="cd20301">
    <property type="entry name" value="cupin_ChrR"/>
    <property type="match status" value="1"/>
</dbReference>
<evidence type="ECO:0000313" key="3">
    <source>
        <dbReference type="Proteomes" id="UP000198889"/>
    </source>
</evidence>
<dbReference type="RefSeq" id="WP_091443183.1">
    <property type="nucleotide sequence ID" value="NZ_FMTP01000008.1"/>
</dbReference>
<keyword evidence="3" id="KW-1185">Reference proteome</keyword>
<dbReference type="SUPFAM" id="SSF51182">
    <property type="entry name" value="RmlC-like cupins"/>
    <property type="match status" value="1"/>
</dbReference>
<evidence type="ECO:0000259" key="1">
    <source>
        <dbReference type="Pfam" id="PF12973"/>
    </source>
</evidence>
<dbReference type="EMBL" id="FMTP01000008">
    <property type="protein sequence ID" value="SCW93264.1"/>
    <property type="molecule type" value="Genomic_DNA"/>
</dbReference>
<reference evidence="3" key="1">
    <citation type="submission" date="2016-10" db="EMBL/GenBank/DDBJ databases">
        <authorList>
            <person name="Varghese N."/>
            <person name="Submissions S."/>
        </authorList>
    </citation>
    <scope>NUCLEOTIDE SEQUENCE [LARGE SCALE GENOMIC DNA]</scope>
    <source>
        <strain evidence="3">CGMCC 1.1761</strain>
    </source>
</reference>
<dbReference type="InterPro" id="IPR014710">
    <property type="entry name" value="RmlC-like_jellyroll"/>
</dbReference>
<dbReference type="NCBIfam" id="TIGR02451">
    <property type="entry name" value="anti_sig_ChrR"/>
    <property type="match status" value="1"/>
</dbReference>
<dbReference type="InterPro" id="IPR012807">
    <property type="entry name" value="Anti-sigma_ChrR"/>
</dbReference>